<dbReference type="AlphaFoldDB" id="A0A2S0MVB9"/>
<evidence type="ECO:0000256" key="1">
    <source>
        <dbReference type="ARBA" id="ARBA00023002"/>
    </source>
</evidence>
<accession>A0A2S0MVB9</accession>
<sequence>MSAEQFDIAIVGAGIAGASFAAALGARGRVVLLEMEDAPGHHATGRSAALFSMTYGPAPIRALSRASEAFYLSPPAGFADHPLLTPRGMVMPARADQLGALEAMMDEIGPNGPAQVVDGARARELCPLLRDGYAVSAMWDDAARDIDVNALHMGFLRQVRAAGGDLRLRAGVTGLARVGDAWEIETRAGPIRAGIVVNAAGAWADELGSMAGAVATGLQPRRRSAAIVEAPFGLDLAGLRMLVDIEEQFYLKPEAGKLLISPADETPTPPCDAWPDDMDIAIAVDRIETACELSVRRIERSWAGLRSFVADGCPVVGYDPRAEGFFWLAGQGGYGIQTAPALGRLAAALAEGRAVPGDIIDQGLDPSGLAPRAERFPQ</sequence>
<dbReference type="Pfam" id="PF01266">
    <property type="entry name" value="DAO"/>
    <property type="match status" value="1"/>
</dbReference>
<feature type="domain" description="FAD dependent oxidoreductase" evidence="2">
    <location>
        <begin position="7"/>
        <end position="349"/>
    </location>
</feature>
<dbReference type="InterPro" id="IPR036188">
    <property type="entry name" value="FAD/NAD-bd_sf"/>
</dbReference>
<dbReference type="Gene3D" id="3.30.9.10">
    <property type="entry name" value="D-Amino Acid Oxidase, subunit A, domain 2"/>
    <property type="match status" value="1"/>
</dbReference>
<evidence type="ECO:0000313" key="4">
    <source>
        <dbReference type="Proteomes" id="UP000237655"/>
    </source>
</evidence>
<dbReference type="RefSeq" id="WP_106473965.1">
    <property type="nucleotide sequence ID" value="NZ_CP027665.1"/>
</dbReference>
<evidence type="ECO:0000313" key="3">
    <source>
        <dbReference type="EMBL" id="AVO39661.1"/>
    </source>
</evidence>
<name>A0A2S0MVB9_9RHOB</name>
<dbReference type="EMBL" id="CP027665">
    <property type="protein sequence ID" value="AVO39661.1"/>
    <property type="molecule type" value="Genomic_DNA"/>
</dbReference>
<proteinExistence type="predicted"/>
<dbReference type="KEGG" id="thas:C6Y53_05020"/>
<reference evidence="4" key="1">
    <citation type="submission" date="2018-03" db="EMBL/GenBank/DDBJ databases">
        <title>Genomic analysis of the strain SH-1 isolated from shrimp intestine.</title>
        <authorList>
            <person name="Kim Y.-S."/>
            <person name="Kim S.-E."/>
            <person name="Kim K.-H."/>
        </authorList>
    </citation>
    <scope>NUCLEOTIDE SEQUENCE [LARGE SCALE GENOMIC DNA]</scope>
    <source>
        <strain evidence="4">SH-1</strain>
    </source>
</reference>
<gene>
    <name evidence="3" type="ORF">C6Y53_05020</name>
</gene>
<dbReference type="Gene3D" id="3.50.50.60">
    <property type="entry name" value="FAD/NAD(P)-binding domain"/>
    <property type="match status" value="1"/>
</dbReference>
<protein>
    <submittedName>
        <fullName evidence="3">FAD-binding oxidoreductase</fullName>
    </submittedName>
</protein>
<evidence type="ECO:0000259" key="2">
    <source>
        <dbReference type="Pfam" id="PF01266"/>
    </source>
</evidence>
<organism evidence="3 4">
    <name type="scientific">Pukyongiella litopenaei</name>
    <dbReference type="NCBI Taxonomy" id="2605946"/>
    <lineage>
        <taxon>Bacteria</taxon>
        <taxon>Pseudomonadati</taxon>
        <taxon>Pseudomonadota</taxon>
        <taxon>Alphaproteobacteria</taxon>
        <taxon>Rhodobacterales</taxon>
        <taxon>Paracoccaceae</taxon>
        <taxon>Pukyongiella</taxon>
    </lineage>
</organism>
<dbReference type="GO" id="GO:0005737">
    <property type="term" value="C:cytoplasm"/>
    <property type="evidence" value="ECO:0007669"/>
    <property type="project" value="TreeGrafter"/>
</dbReference>
<dbReference type="InterPro" id="IPR006076">
    <property type="entry name" value="FAD-dep_OxRdtase"/>
</dbReference>
<keyword evidence="1" id="KW-0560">Oxidoreductase</keyword>
<dbReference type="PANTHER" id="PTHR13847:SF287">
    <property type="entry name" value="FAD-DEPENDENT OXIDOREDUCTASE DOMAIN-CONTAINING PROTEIN 1"/>
    <property type="match status" value="1"/>
</dbReference>
<dbReference type="GO" id="GO:0016491">
    <property type="term" value="F:oxidoreductase activity"/>
    <property type="evidence" value="ECO:0007669"/>
    <property type="project" value="UniProtKB-KW"/>
</dbReference>
<dbReference type="Proteomes" id="UP000237655">
    <property type="component" value="Chromosome"/>
</dbReference>
<keyword evidence="4" id="KW-1185">Reference proteome</keyword>
<dbReference type="PANTHER" id="PTHR13847">
    <property type="entry name" value="SARCOSINE DEHYDROGENASE-RELATED"/>
    <property type="match status" value="1"/>
</dbReference>
<dbReference type="SUPFAM" id="SSF51905">
    <property type="entry name" value="FAD/NAD(P)-binding domain"/>
    <property type="match status" value="1"/>
</dbReference>